<dbReference type="Proteomes" id="UP000235826">
    <property type="component" value="Chromosome"/>
</dbReference>
<dbReference type="EMBL" id="CP025791">
    <property type="protein sequence ID" value="AUP79512.1"/>
    <property type="molecule type" value="Genomic_DNA"/>
</dbReference>
<dbReference type="KEGG" id="fek:C1H87_12665"/>
<organism evidence="1 2">
    <name type="scientific">Flavivirga eckloniae</name>
    <dbReference type="NCBI Taxonomy" id="1803846"/>
    <lineage>
        <taxon>Bacteria</taxon>
        <taxon>Pseudomonadati</taxon>
        <taxon>Bacteroidota</taxon>
        <taxon>Flavobacteriia</taxon>
        <taxon>Flavobacteriales</taxon>
        <taxon>Flavobacteriaceae</taxon>
        <taxon>Flavivirga</taxon>
    </lineage>
</organism>
<evidence type="ECO:0000313" key="2">
    <source>
        <dbReference type="Proteomes" id="UP000235826"/>
    </source>
</evidence>
<keyword evidence="2" id="KW-1185">Reference proteome</keyword>
<accession>A0A2K9PR17</accession>
<protein>
    <submittedName>
        <fullName evidence="1">Uncharacterized protein</fullName>
    </submittedName>
</protein>
<sequence>MILPFTYLFEDTINSTINRLPYFSIYTTWTTHRKYDANKTFQRKVEKRKQILEQCNDERLNKINSEVIHIATRAFLINSGG</sequence>
<evidence type="ECO:0000313" key="1">
    <source>
        <dbReference type="EMBL" id="AUP79512.1"/>
    </source>
</evidence>
<name>A0A2K9PR17_9FLAO</name>
<proteinExistence type="predicted"/>
<dbReference type="AlphaFoldDB" id="A0A2K9PR17"/>
<dbReference type="RefSeq" id="WP_102756167.1">
    <property type="nucleotide sequence ID" value="NZ_CP025791.1"/>
</dbReference>
<gene>
    <name evidence="1" type="ORF">C1H87_12665</name>
</gene>
<reference evidence="1 2" key="1">
    <citation type="submission" date="2018-01" db="EMBL/GenBank/DDBJ databases">
        <title>Complete genome sequence of Flavivirga eckloniae ECD14 isolated from seaweed Ecklonia cava.</title>
        <authorList>
            <person name="Lee J.H."/>
            <person name="Baik K.S."/>
            <person name="Seong C.N."/>
        </authorList>
    </citation>
    <scope>NUCLEOTIDE SEQUENCE [LARGE SCALE GENOMIC DNA]</scope>
    <source>
        <strain evidence="1 2">ECD14</strain>
    </source>
</reference>